<dbReference type="EMBL" id="CP012898">
    <property type="protein sequence ID" value="ALJ06501.1"/>
    <property type="molecule type" value="Genomic_DNA"/>
</dbReference>
<evidence type="ECO:0000313" key="12">
    <source>
        <dbReference type="EMBL" id="ALJ06501.1"/>
    </source>
</evidence>
<dbReference type="Pfam" id="PF00675">
    <property type="entry name" value="Peptidase_M16"/>
    <property type="match status" value="1"/>
</dbReference>
<feature type="domain" description="Peptidase M16 N-terminal" evidence="10">
    <location>
        <begin position="58"/>
        <end position="173"/>
    </location>
</feature>
<evidence type="ECO:0000256" key="4">
    <source>
        <dbReference type="ARBA" id="ARBA00022723"/>
    </source>
</evidence>
<keyword evidence="3" id="KW-0645">Protease</keyword>
<dbReference type="PATRIC" id="fig|1736674.3.peg.3225"/>
<dbReference type="PANTHER" id="PTHR43690:SF34">
    <property type="entry name" value="ZINC PROTEASE PQQL-LIKE"/>
    <property type="match status" value="1"/>
</dbReference>
<gene>
    <name evidence="12" type="ORF">APS56_15760</name>
</gene>
<keyword evidence="7" id="KW-0482">Metalloprotease</keyword>
<sequence length="933" mass="105990">MKKIIGLLLMAMSISSIAQDINLNDPLPINKSIKKGVLPNGMTYYLKSTDVTKGVASYYIIQNVGSVLEKDNQRGLAHFLEHMAFNGTKNFKGKGILDTMEKHGLVFGRDINAYTAFDETVYNINNIPTTPELIDTGLLILHDWSNYLSLLDEEVDAERGVIKEEWRTRQNGGMRILQQSLTTMFNNSLYSHRLPIGLMDVVDNFEYEQLQDFYHDWYRTDLQAIAIVGDIDIDQFEAKIKAVFSNIPAVDNPIERINVEVPDNDNMLYVMAMDEEVTTSSIAFGIRHPKSLKDETVRDLKESLLNNMVTNMLAKRLTELSIKPDATYLAARISYGQHTRTTNVFNISISPKQNQQQEAFKSVLSEVVRAVKFGFADAEIARTVTEFKNFYENKIINEDDMSHGRIVSIIKNNYLNNSTIVDIKKEYELINLIFSTLKNSELHDAIKKLYKQNNRFLTVTGVKGKDNLTEEEALSIITTVENDTSLIAYTDDFAGKTLITDVDINSGSIISTEENEILESTTFILSNGVKVHYKFVDKNKNDVRLKAISYGGLSLLKDADLPSANLLGNVIQYSGLGNYSATDLPKILAGKTANASISLNNLTENIQGAAVTKDVETMLQMVYLRFVKPRFDIEGYDVIMQNVKNYQIRRSENINEKMKDSLVIALYGNDNPKHRIFNDDFINEISFERIKSIYKDRFSNAADFEFFIVGDVEKEILMPLLEKYIASIPTNKEHELWKNNSTSWKDSIIKKDIFLKMEDPKTSVRITYKNDYDYSLKASIVASALGDILQLRFTETLREEEGGTYGASVGASVSKRPAEEASISVNFDCNPDKAQTLIDIVHQEINKIAEGNIEQLDLDKTLTNYIKGRKQQKDYNSYDMTWLTTFYREGYDINDPNNFDHIVNGITKDDIQNFTKIVLKDAKSYQVVFKPLK</sequence>
<dbReference type="Pfam" id="PF05193">
    <property type="entry name" value="Peptidase_M16_C"/>
    <property type="match status" value="2"/>
</dbReference>
<evidence type="ECO:0000256" key="9">
    <source>
        <dbReference type="SAM" id="SignalP"/>
    </source>
</evidence>
<proteinExistence type="inferred from homology"/>
<evidence type="ECO:0000256" key="5">
    <source>
        <dbReference type="ARBA" id="ARBA00022801"/>
    </source>
</evidence>
<dbReference type="GO" id="GO:0006508">
    <property type="term" value="P:proteolysis"/>
    <property type="evidence" value="ECO:0007669"/>
    <property type="project" value="UniProtKB-KW"/>
</dbReference>
<dbReference type="KEGG" id="ahz:APS56_15760"/>
<comment type="similarity">
    <text evidence="2 8">Belongs to the peptidase M16 family.</text>
</comment>
<evidence type="ECO:0000256" key="6">
    <source>
        <dbReference type="ARBA" id="ARBA00022833"/>
    </source>
</evidence>
<name>A0A0P0D6F1_9FLAO</name>
<feature type="chain" id="PRO_5006043364" evidence="9">
    <location>
        <begin position="19"/>
        <end position="933"/>
    </location>
</feature>
<dbReference type="PANTHER" id="PTHR43690">
    <property type="entry name" value="NARDILYSIN"/>
    <property type="match status" value="1"/>
</dbReference>
<evidence type="ECO:0000256" key="2">
    <source>
        <dbReference type="ARBA" id="ARBA00007261"/>
    </source>
</evidence>
<evidence type="ECO:0000256" key="1">
    <source>
        <dbReference type="ARBA" id="ARBA00001947"/>
    </source>
</evidence>
<dbReference type="AlphaFoldDB" id="A0A0P0D6F1"/>
<feature type="signal peptide" evidence="9">
    <location>
        <begin position="1"/>
        <end position="18"/>
    </location>
</feature>
<organism evidence="12 13">
    <name type="scientific">Pseudalgibacter alginicilyticus</name>
    <dbReference type="NCBI Taxonomy" id="1736674"/>
    <lineage>
        <taxon>Bacteria</taxon>
        <taxon>Pseudomonadati</taxon>
        <taxon>Bacteroidota</taxon>
        <taxon>Flavobacteriia</taxon>
        <taxon>Flavobacteriales</taxon>
        <taxon>Flavobacteriaceae</taxon>
        <taxon>Pseudalgibacter</taxon>
    </lineage>
</organism>
<dbReference type="InterPro" id="IPR007863">
    <property type="entry name" value="Peptidase_M16_C"/>
</dbReference>
<dbReference type="SUPFAM" id="SSF63411">
    <property type="entry name" value="LuxS/MPP-like metallohydrolase"/>
    <property type="match status" value="4"/>
</dbReference>
<dbReference type="InterPro" id="IPR011249">
    <property type="entry name" value="Metalloenz_LuxS/M16"/>
</dbReference>
<evidence type="ECO:0000259" key="11">
    <source>
        <dbReference type="Pfam" id="PF05193"/>
    </source>
</evidence>
<feature type="domain" description="Peptidase M16 C-terminal" evidence="11">
    <location>
        <begin position="685"/>
        <end position="863"/>
    </location>
</feature>
<dbReference type="OrthoDB" id="9811314at2"/>
<keyword evidence="13" id="KW-1185">Reference proteome</keyword>
<dbReference type="STRING" id="1736674.APS56_15760"/>
<evidence type="ECO:0000313" key="13">
    <source>
        <dbReference type="Proteomes" id="UP000057981"/>
    </source>
</evidence>
<evidence type="ECO:0000256" key="8">
    <source>
        <dbReference type="RuleBase" id="RU004447"/>
    </source>
</evidence>
<keyword evidence="9" id="KW-0732">Signal</keyword>
<dbReference type="InterPro" id="IPR011765">
    <property type="entry name" value="Pept_M16_N"/>
</dbReference>
<accession>A0A0P0D6F1</accession>
<reference evidence="12 13" key="1">
    <citation type="submission" date="2015-10" db="EMBL/GenBank/DDBJ databases">
        <authorList>
            <person name="Gilbert D.G."/>
        </authorList>
    </citation>
    <scope>NUCLEOTIDE SEQUENCE [LARGE SCALE GENOMIC DNA]</scope>
    <source>
        <strain evidence="13">HZ-22</strain>
    </source>
</reference>
<dbReference type="InterPro" id="IPR001431">
    <property type="entry name" value="Pept_M16_Zn_BS"/>
</dbReference>
<keyword evidence="6" id="KW-0862">Zinc</keyword>
<dbReference type="GO" id="GO:0046872">
    <property type="term" value="F:metal ion binding"/>
    <property type="evidence" value="ECO:0007669"/>
    <property type="project" value="UniProtKB-KW"/>
</dbReference>
<dbReference type="PROSITE" id="PS00143">
    <property type="entry name" value="INSULINASE"/>
    <property type="match status" value="1"/>
</dbReference>
<evidence type="ECO:0000256" key="3">
    <source>
        <dbReference type="ARBA" id="ARBA00022670"/>
    </source>
</evidence>
<dbReference type="InterPro" id="IPR050626">
    <property type="entry name" value="Peptidase_M16"/>
</dbReference>
<dbReference type="RefSeq" id="WP_054730610.1">
    <property type="nucleotide sequence ID" value="NZ_CP012898.1"/>
</dbReference>
<comment type="cofactor">
    <cofactor evidence="1">
        <name>Zn(2+)</name>
        <dbReference type="ChEBI" id="CHEBI:29105"/>
    </cofactor>
</comment>
<protein>
    <submittedName>
        <fullName evidence="12">Peptidase M16</fullName>
    </submittedName>
</protein>
<evidence type="ECO:0000259" key="10">
    <source>
        <dbReference type="Pfam" id="PF00675"/>
    </source>
</evidence>
<keyword evidence="5" id="KW-0378">Hydrolase</keyword>
<dbReference type="Proteomes" id="UP000057981">
    <property type="component" value="Chromosome"/>
</dbReference>
<feature type="domain" description="Peptidase M16 C-terminal" evidence="11">
    <location>
        <begin position="205"/>
        <end position="385"/>
    </location>
</feature>
<dbReference type="GO" id="GO:0004222">
    <property type="term" value="F:metalloendopeptidase activity"/>
    <property type="evidence" value="ECO:0007669"/>
    <property type="project" value="InterPro"/>
</dbReference>
<dbReference type="Gene3D" id="3.30.830.10">
    <property type="entry name" value="Metalloenzyme, LuxS/M16 peptidase-like"/>
    <property type="match status" value="4"/>
</dbReference>
<evidence type="ECO:0000256" key="7">
    <source>
        <dbReference type="ARBA" id="ARBA00023049"/>
    </source>
</evidence>
<keyword evidence="4" id="KW-0479">Metal-binding</keyword>